<evidence type="ECO:0000313" key="4">
    <source>
        <dbReference type="EMBL" id="KOO07852.1"/>
    </source>
</evidence>
<dbReference type="NCBIfam" id="TIGR00254">
    <property type="entry name" value="GGDEF"/>
    <property type="match status" value="1"/>
</dbReference>
<dbReference type="AlphaFoldDB" id="A0A0M0I172"/>
<dbReference type="PROSITE" id="PS50887">
    <property type="entry name" value="GGDEF"/>
    <property type="match status" value="1"/>
</dbReference>
<evidence type="ECO:0000256" key="1">
    <source>
        <dbReference type="SAM" id="Phobius"/>
    </source>
</evidence>
<keyword evidence="1" id="KW-1133">Transmembrane helix</keyword>
<dbReference type="CDD" id="cd01949">
    <property type="entry name" value="GGDEF"/>
    <property type="match status" value="1"/>
</dbReference>
<evidence type="ECO:0000313" key="5">
    <source>
        <dbReference type="Proteomes" id="UP000037530"/>
    </source>
</evidence>
<dbReference type="OrthoDB" id="5905478at2"/>
<feature type="domain" description="GGDEF" evidence="3">
    <location>
        <begin position="271"/>
        <end position="408"/>
    </location>
</feature>
<dbReference type="Gene3D" id="3.30.70.270">
    <property type="match status" value="1"/>
</dbReference>
<dbReference type="PROSITE" id="PS50885">
    <property type="entry name" value="HAMP"/>
    <property type="match status" value="1"/>
</dbReference>
<dbReference type="PANTHER" id="PTHR46663:SF2">
    <property type="entry name" value="GGDEF DOMAIN-CONTAINING PROTEIN"/>
    <property type="match status" value="1"/>
</dbReference>
<protein>
    <submittedName>
        <fullName evidence="4">Diguanylate cyclase</fullName>
    </submittedName>
</protein>
<dbReference type="RefSeq" id="WP_053409048.1">
    <property type="nucleotide sequence ID" value="NZ_DAIPHI010000021.1"/>
</dbReference>
<feature type="domain" description="HAMP" evidence="2">
    <location>
        <begin position="171"/>
        <end position="225"/>
    </location>
</feature>
<keyword evidence="1" id="KW-0812">Transmembrane</keyword>
<evidence type="ECO:0000259" key="3">
    <source>
        <dbReference type="PROSITE" id="PS50887"/>
    </source>
</evidence>
<dbReference type="GO" id="GO:0016020">
    <property type="term" value="C:membrane"/>
    <property type="evidence" value="ECO:0007669"/>
    <property type="project" value="InterPro"/>
</dbReference>
<sequence length="416" mass="46091">MNRPNSKSLSNRLLKIVSILAMMYLVCLLVIMVTVGFAQADKSHKELEQKLALSLSNTAAIALYVNNKEIADEVISSLLLHEEIDAVRLESDEGVSFSSNHVVDAESSLWVNSNQYRLYSPTDGEPLGTLYIHNNHSVLQQKALSQVFSQVAFALGQFFVTVIALVLVFERIIGKPLTSLSNALNSATPGSTDLIPIDKKNQENELGVVVNSVNTFIENSRHAIERERGLRSQIEHWEQYYRNLAEQDTLTGLKNRLGCEKYVEQVASSSRYIALLLVDLDGFKGINDSYGHAAGDFVLKEIAKRFSTLQLDSNVPGVVGRIGGDEFVIYLALQKTDQELLEDIASDAVRLANLPFAYQSHVFSVGCSVGISVGKTISIDAEKLVHQADQAMYAVKQLNKNDYQFYQAEDNVTNIK</sequence>
<feature type="transmembrane region" description="Helical" evidence="1">
    <location>
        <begin position="12"/>
        <end position="38"/>
    </location>
</feature>
<dbReference type="SMART" id="SM00267">
    <property type="entry name" value="GGDEF"/>
    <property type="match status" value="1"/>
</dbReference>
<dbReference type="InterPro" id="IPR029787">
    <property type="entry name" value="Nucleotide_cyclase"/>
</dbReference>
<comment type="caution">
    <text evidence="4">The sequence shown here is derived from an EMBL/GenBank/DDBJ whole genome shotgun (WGS) entry which is preliminary data.</text>
</comment>
<dbReference type="EMBL" id="LHPI01000008">
    <property type="protein sequence ID" value="KOO07852.1"/>
    <property type="molecule type" value="Genomic_DNA"/>
</dbReference>
<dbReference type="SUPFAM" id="SSF55073">
    <property type="entry name" value="Nucleotide cyclase"/>
    <property type="match status" value="1"/>
</dbReference>
<dbReference type="Pfam" id="PF00990">
    <property type="entry name" value="GGDEF"/>
    <property type="match status" value="1"/>
</dbReference>
<dbReference type="STRING" id="171383.AKJ31_10515"/>
<evidence type="ECO:0000259" key="2">
    <source>
        <dbReference type="PROSITE" id="PS50885"/>
    </source>
</evidence>
<dbReference type="Proteomes" id="UP000037530">
    <property type="component" value="Unassembled WGS sequence"/>
</dbReference>
<proteinExistence type="predicted"/>
<dbReference type="PANTHER" id="PTHR46663">
    <property type="entry name" value="DIGUANYLATE CYCLASE DGCT-RELATED"/>
    <property type="match status" value="1"/>
</dbReference>
<dbReference type="GO" id="GO:0007165">
    <property type="term" value="P:signal transduction"/>
    <property type="evidence" value="ECO:0007669"/>
    <property type="project" value="InterPro"/>
</dbReference>
<dbReference type="InterPro" id="IPR043128">
    <property type="entry name" value="Rev_trsase/Diguanyl_cyclase"/>
</dbReference>
<organism evidence="4 5">
    <name type="scientific">Vibrio hepatarius</name>
    <dbReference type="NCBI Taxonomy" id="171383"/>
    <lineage>
        <taxon>Bacteria</taxon>
        <taxon>Pseudomonadati</taxon>
        <taxon>Pseudomonadota</taxon>
        <taxon>Gammaproteobacteria</taxon>
        <taxon>Vibrionales</taxon>
        <taxon>Vibrionaceae</taxon>
        <taxon>Vibrio</taxon>
        <taxon>Vibrio oreintalis group</taxon>
    </lineage>
</organism>
<name>A0A0M0I172_9VIBR</name>
<dbReference type="PATRIC" id="fig|171383.3.peg.2145"/>
<dbReference type="InterPro" id="IPR052163">
    <property type="entry name" value="DGC-Regulatory_Protein"/>
</dbReference>
<keyword evidence="5" id="KW-1185">Reference proteome</keyword>
<feature type="transmembrane region" description="Helical" evidence="1">
    <location>
        <begin position="147"/>
        <end position="169"/>
    </location>
</feature>
<accession>A0A0M0I172</accession>
<dbReference type="InterPro" id="IPR000160">
    <property type="entry name" value="GGDEF_dom"/>
</dbReference>
<gene>
    <name evidence="4" type="ORF">AKJ31_10515</name>
</gene>
<reference evidence="5" key="1">
    <citation type="submission" date="2015-08" db="EMBL/GenBank/DDBJ databases">
        <title>Vibrio galatheae sp. nov., a novel member of the Vibrionaceae family isolated from the Solomon Islands.</title>
        <authorList>
            <person name="Giubergia S."/>
            <person name="Machado H."/>
            <person name="Mateiu R.V."/>
            <person name="Gram L."/>
        </authorList>
    </citation>
    <scope>NUCLEOTIDE SEQUENCE [LARGE SCALE GENOMIC DNA]</scope>
    <source>
        <strain evidence="5">DSM 19134</strain>
    </source>
</reference>
<dbReference type="InterPro" id="IPR003660">
    <property type="entry name" value="HAMP_dom"/>
</dbReference>
<dbReference type="Gene3D" id="6.10.340.10">
    <property type="match status" value="1"/>
</dbReference>
<keyword evidence="1" id="KW-0472">Membrane</keyword>